<dbReference type="EMBL" id="CP029191">
    <property type="protein sequence ID" value="QES45290.1"/>
    <property type="molecule type" value="Genomic_DNA"/>
</dbReference>
<organism evidence="1 2">
    <name type="scientific">Streptomyces venezuelae</name>
    <dbReference type="NCBI Taxonomy" id="54571"/>
    <lineage>
        <taxon>Bacteria</taxon>
        <taxon>Bacillati</taxon>
        <taxon>Actinomycetota</taxon>
        <taxon>Actinomycetes</taxon>
        <taxon>Kitasatosporales</taxon>
        <taxon>Streptomycetaceae</taxon>
        <taxon>Streptomyces</taxon>
    </lineage>
</organism>
<gene>
    <name evidence="1" type="ORF">DEJ49_33675</name>
</gene>
<sequence length="71" mass="7689">MDSEWEKGSLVIDTVRQRLGRVMDSLGPGRVQLRPPGGGLEWDADADHVRAARGDEILRVASARPPAGRPS</sequence>
<proteinExistence type="predicted"/>
<name>A0A5P2CSL8_STRVZ</name>
<dbReference type="AlphaFoldDB" id="A0A5P2CSL8"/>
<accession>A0A5P2CSL8</accession>
<dbReference type="Proteomes" id="UP000324015">
    <property type="component" value="Chromosome"/>
</dbReference>
<evidence type="ECO:0000313" key="1">
    <source>
        <dbReference type="EMBL" id="QES45290.1"/>
    </source>
</evidence>
<reference evidence="1 2" key="1">
    <citation type="submission" date="2018-05" db="EMBL/GenBank/DDBJ databases">
        <title>Streptomyces venezuelae.</title>
        <authorList>
            <person name="Kim W."/>
            <person name="Lee N."/>
            <person name="Cho B.-K."/>
        </authorList>
    </citation>
    <scope>NUCLEOTIDE SEQUENCE [LARGE SCALE GENOMIC DNA]</scope>
    <source>
        <strain evidence="1 2">ATCC 14585</strain>
    </source>
</reference>
<protein>
    <submittedName>
        <fullName evidence="1">Uncharacterized protein</fullName>
    </submittedName>
</protein>
<evidence type="ECO:0000313" key="2">
    <source>
        <dbReference type="Proteomes" id="UP000324015"/>
    </source>
</evidence>